<gene>
    <name evidence="1" type="ORF">FHR36_004207</name>
</gene>
<dbReference type="Proteomes" id="UP001206483">
    <property type="component" value="Unassembled WGS sequence"/>
</dbReference>
<keyword evidence="2" id="KW-1185">Reference proteome</keyword>
<organism evidence="1 2">
    <name type="scientific">Kitasatospora paracochleata</name>
    <dbReference type="NCBI Taxonomy" id="58354"/>
    <lineage>
        <taxon>Bacteria</taxon>
        <taxon>Bacillati</taxon>
        <taxon>Actinomycetota</taxon>
        <taxon>Actinomycetes</taxon>
        <taxon>Kitasatosporales</taxon>
        <taxon>Streptomycetaceae</taxon>
        <taxon>Kitasatospora</taxon>
    </lineage>
</organism>
<accession>A0ABT1J1B8</accession>
<evidence type="ECO:0000313" key="1">
    <source>
        <dbReference type="EMBL" id="MCP2311044.1"/>
    </source>
</evidence>
<proteinExistence type="predicted"/>
<dbReference type="EMBL" id="JAMZDX010000004">
    <property type="protein sequence ID" value="MCP2311044.1"/>
    <property type="molecule type" value="Genomic_DNA"/>
</dbReference>
<protein>
    <submittedName>
        <fullName evidence="1">Uncharacterized protein</fullName>
    </submittedName>
</protein>
<name>A0ABT1J1B8_9ACTN</name>
<dbReference type="RefSeq" id="WP_253799691.1">
    <property type="nucleotide sequence ID" value="NZ_BAAAUB010000023.1"/>
</dbReference>
<reference evidence="1 2" key="1">
    <citation type="submission" date="2022-06" db="EMBL/GenBank/DDBJ databases">
        <title>Sequencing the genomes of 1000 actinobacteria strains.</title>
        <authorList>
            <person name="Klenk H.-P."/>
        </authorList>
    </citation>
    <scope>NUCLEOTIDE SEQUENCE [LARGE SCALE GENOMIC DNA]</scope>
    <source>
        <strain evidence="1 2">DSM 41656</strain>
    </source>
</reference>
<comment type="caution">
    <text evidence="1">The sequence shown here is derived from an EMBL/GenBank/DDBJ whole genome shotgun (WGS) entry which is preliminary data.</text>
</comment>
<evidence type="ECO:0000313" key="2">
    <source>
        <dbReference type="Proteomes" id="UP001206483"/>
    </source>
</evidence>
<sequence length="125" mass="14481">MRAVERFEALVQSLSWVEIEFARPDVRAEHIEDLVRLYWTLDHWPQRVALVQLVQDRDHPALRPVLLDLLRAPLAEDTENVELTKAAALRLIDPRYDTFMTFYNDRAALHAAVREVLDAHGAAQE</sequence>